<dbReference type="OrthoDB" id="10631111at2759"/>
<dbReference type="GeneID" id="111126497"/>
<dbReference type="AlphaFoldDB" id="A0A8B8DFI1"/>
<feature type="compositionally biased region" description="Polar residues" evidence="1">
    <location>
        <begin position="250"/>
        <end position="274"/>
    </location>
</feature>
<proteinExistence type="predicted"/>
<evidence type="ECO:0000256" key="1">
    <source>
        <dbReference type="SAM" id="MobiDB-lite"/>
    </source>
</evidence>
<name>A0A8B8DFI1_CRAVI</name>
<gene>
    <name evidence="3" type="primary">LOC111126497</name>
</gene>
<feature type="compositionally biased region" description="Basic residues" evidence="1">
    <location>
        <begin position="1"/>
        <end position="12"/>
    </location>
</feature>
<dbReference type="Proteomes" id="UP000694844">
    <property type="component" value="Chromosome 3"/>
</dbReference>
<feature type="compositionally biased region" description="Basic and acidic residues" evidence="1">
    <location>
        <begin position="238"/>
        <end position="248"/>
    </location>
</feature>
<evidence type="ECO:0000313" key="3">
    <source>
        <dbReference type="RefSeq" id="XP_022326892.1"/>
    </source>
</evidence>
<organism evidence="2 3">
    <name type="scientific">Crassostrea virginica</name>
    <name type="common">Eastern oyster</name>
    <dbReference type="NCBI Taxonomy" id="6565"/>
    <lineage>
        <taxon>Eukaryota</taxon>
        <taxon>Metazoa</taxon>
        <taxon>Spiralia</taxon>
        <taxon>Lophotrochozoa</taxon>
        <taxon>Mollusca</taxon>
        <taxon>Bivalvia</taxon>
        <taxon>Autobranchia</taxon>
        <taxon>Pteriomorphia</taxon>
        <taxon>Ostreida</taxon>
        <taxon>Ostreoidea</taxon>
        <taxon>Ostreidae</taxon>
        <taxon>Crassostrea</taxon>
    </lineage>
</organism>
<evidence type="ECO:0000313" key="2">
    <source>
        <dbReference type="Proteomes" id="UP000694844"/>
    </source>
</evidence>
<feature type="region of interest" description="Disordered" evidence="1">
    <location>
        <begin position="131"/>
        <end position="175"/>
    </location>
</feature>
<feature type="compositionally biased region" description="Basic and acidic residues" evidence="1">
    <location>
        <begin position="137"/>
        <end position="150"/>
    </location>
</feature>
<feature type="compositionally biased region" description="Polar residues" evidence="1">
    <location>
        <begin position="337"/>
        <end position="349"/>
    </location>
</feature>
<feature type="compositionally biased region" description="Basic residues" evidence="1">
    <location>
        <begin position="312"/>
        <end position="327"/>
    </location>
</feature>
<dbReference type="KEGG" id="cvn:111126497"/>
<keyword evidence="2" id="KW-1185">Reference proteome</keyword>
<sequence length="380" mass="43468">MTKMMKKQKKKIQSILKPKGNESQPLKSKNRVSFGAPQNTAKTLPGHIEECSTSTSDEDNVQLLHRTDEDIYDFERIDNYELCVENEDIYSNLFKPTSDCRPNVQLHDSENEDTYDKNTCIPDFKVPQSMVYKKKRIGDTKSNKSEDKPQPDNNLLSPMTGESSENSAADFSTPMEKEKKILDNSLVTPQMHELSMQNKLEVANKTPKKNKAHFTEASIKDAPDVPVRSTRRSLSSETRQKTSDKENSDTESLAVTPLSESLASGSESFASENFQGVELDRNELSAKTQILESMENDSDPDELILKWESTRTNKHHRRKKRKRRAKPKQSERLRNLCSPSSTSSDSAIQLDNKRKRKPRLPKECKKQKSNLEQMVLHKYK</sequence>
<accession>A0A8B8DFI1</accession>
<protein>
    <submittedName>
        <fullName evidence="3">Uncharacterized protein LOC111126497</fullName>
    </submittedName>
</protein>
<reference evidence="3" key="1">
    <citation type="submission" date="2025-08" db="UniProtKB">
        <authorList>
            <consortium name="RefSeq"/>
        </authorList>
    </citation>
    <scope>IDENTIFICATION</scope>
    <source>
        <tissue evidence="3">Whole sample</tissue>
    </source>
</reference>
<feature type="compositionally biased region" description="Polar residues" evidence="1">
    <location>
        <begin position="151"/>
        <end position="170"/>
    </location>
</feature>
<dbReference type="RefSeq" id="XP_022326892.1">
    <property type="nucleotide sequence ID" value="XM_022471184.1"/>
</dbReference>
<feature type="region of interest" description="Disordered" evidence="1">
    <location>
        <begin position="1"/>
        <end position="57"/>
    </location>
</feature>
<feature type="region of interest" description="Disordered" evidence="1">
    <location>
        <begin position="202"/>
        <end position="380"/>
    </location>
</feature>